<accession>A0AAE4FTX8</accession>
<proteinExistence type="predicted"/>
<keyword evidence="4" id="KW-1185">Reference proteome</keyword>
<keyword evidence="3" id="KW-0813">Transport</keyword>
<feature type="transmembrane region" description="Helical" evidence="1">
    <location>
        <begin position="16"/>
        <end position="34"/>
    </location>
</feature>
<feature type="transmembrane region" description="Helical" evidence="1">
    <location>
        <begin position="199"/>
        <end position="221"/>
    </location>
</feature>
<feature type="transmembrane region" description="Helical" evidence="1">
    <location>
        <begin position="167"/>
        <end position="187"/>
    </location>
</feature>
<dbReference type="Proteomes" id="UP001268256">
    <property type="component" value="Unassembled WGS sequence"/>
</dbReference>
<feature type="domain" description="Potassium channel" evidence="2">
    <location>
        <begin position="171"/>
        <end position="218"/>
    </location>
</feature>
<evidence type="ECO:0000256" key="1">
    <source>
        <dbReference type="SAM" id="Phobius"/>
    </source>
</evidence>
<dbReference type="EMBL" id="JAVMIP010000022">
    <property type="protein sequence ID" value="MDS3862126.1"/>
    <property type="molecule type" value="Genomic_DNA"/>
</dbReference>
<dbReference type="Pfam" id="PF07885">
    <property type="entry name" value="Ion_trans_2"/>
    <property type="match status" value="1"/>
</dbReference>
<keyword evidence="3" id="KW-0407">Ion channel</keyword>
<evidence type="ECO:0000313" key="3">
    <source>
        <dbReference type="EMBL" id="MDS3862126.1"/>
    </source>
</evidence>
<keyword evidence="1" id="KW-0472">Membrane</keyword>
<name>A0AAE4FTX8_9CYAN</name>
<organism evidence="3 4">
    <name type="scientific">Pseudocalidococcus azoricus BACA0444</name>
    <dbReference type="NCBI Taxonomy" id="2918990"/>
    <lineage>
        <taxon>Bacteria</taxon>
        <taxon>Bacillati</taxon>
        <taxon>Cyanobacteriota</taxon>
        <taxon>Cyanophyceae</taxon>
        <taxon>Acaryochloridales</taxon>
        <taxon>Thermosynechococcaceae</taxon>
        <taxon>Pseudocalidococcus</taxon>
        <taxon>Pseudocalidococcus azoricus</taxon>
    </lineage>
</organism>
<comment type="caution">
    <text evidence="3">The sequence shown here is derived from an EMBL/GenBank/DDBJ whole genome shotgun (WGS) entry which is preliminary data.</text>
</comment>
<gene>
    <name evidence="3" type="ORF">RIF25_15085</name>
</gene>
<dbReference type="AlphaFoldDB" id="A0AAE4FTX8"/>
<keyword evidence="3" id="KW-0406">Ion transport</keyword>
<feature type="transmembrane region" description="Helical" evidence="1">
    <location>
        <begin position="65"/>
        <end position="86"/>
    </location>
</feature>
<protein>
    <submittedName>
        <fullName evidence="3">Potassium channel family protein</fullName>
    </submittedName>
</protein>
<keyword evidence="1" id="KW-1133">Transmembrane helix</keyword>
<dbReference type="RefSeq" id="WP_322879338.1">
    <property type="nucleotide sequence ID" value="NZ_JAVMIP010000022.1"/>
</dbReference>
<feature type="transmembrane region" description="Helical" evidence="1">
    <location>
        <begin position="92"/>
        <end position="116"/>
    </location>
</feature>
<sequence length="229" mass="25880">MVDRKSSHSDPFWENQYARLFIGLISLILIPTLFSERWSSLISFSLETFVIVLILQILRARRIKFYIYLVVSLSIFALELLDYFSNYVQQNIGILIDLLTGVVHLTFSFMVIQVILKKIFTQQSVTRDSILGGVSVYLLLGFSWAFAYRMLYNLDSSSFNLTKGVDISWELGYFSFVTLTTVGYGDITPATGVAMALSILEAVIGQMYPAIIISCLISQYLSSSQAPRL</sequence>
<evidence type="ECO:0000313" key="4">
    <source>
        <dbReference type="Proteomes" id="UP001268256"/>
    </source>
</evidence>
<dbReference type="Gene3D" id="1.10.287.70">
    <property type="match status" value="1"/>
</dbReference>
<feature type="transmembrane region" description="Helical" evidence="1">
    <location>
        <begin position="40"/>
        <end position="58"/>
    </location>
</feature>
<evidence type="ECO:0000259" key="2">
    <source>
        <dbReference type="Pfam" id="PF07885"/>
    </source>
</evidence>
<reference evidence="4" key="1">
    <citation type="submission" date="2023-07" db="EMBL/GenBank/DDBJ databases">
        <authorList>
            <person name="Luz R."/>
            <person name="Cordeiro R."/>
            <person name="Fonseca A."/>
            <person name="Goncalves V."/>
        </authorList>
    </citation>
    <scope>NUCLEOTIDE SEQUENCE [LARGE SCALE GENOMIC DNA]</scope>
    <source>
        <strain evidence="4">BACA0444</strain>
    </source>
</reference>
<keyword evidence="1" id="KW-0812">Transmembrane</keyword>
<dbReference type="SUPFAM" id="SSF81324">
    <property type="entry name" value="Voltage-gated potassium channels"/>
    <property type="match status" value="1"/>
</dbReference>
<feature type="transmembrane region" description="Helical" evidence="1">
    <location>
        <begin position="128"/>
        <end position="147"/>
    </location>
</feature>
<dbReference type="GO" id="GO:0034220">
    <property type="term" value="P:monoatomic ion transmembrane transport"/>
    <property type="evidence" value="ECO:0007669"/>
    <property type="project" value="UniProtKB-KW"/>
</dbReference>
<dbReference type="InterPro" id="IPR013099">
    <property type="entry name" value="K_chnl_dom"/>
</dbReference>